<dbReference type="WBParaSite" id="jg21843">
    <property type="protein sequence ID" value="jg21843"/>
    <property type="gene ID" value="jg21843"/>
</dbReference>
<sequence length="126" mass="13853">MCVKPFDADCKKTMQFLNCAKIAIKRECGENGVKSFLAQFSAFFNPSLPVLLFDATKPDCINIVLTAITNETSAVDNDITEVPDLSSDEPEDPEETDEHSGTSYQLAVKKILLVFGFAIIFNNLLA</sequence>
<protein>
    <submittedName>
        <fullName evidence="3">Uncharacterized protein</fullName>
    </submittedName>
</protein>
<accession>A0A915DN77</accession>
<reference evidence="3" key="1">
    <citation type="submission" date="2022-11" db="UniProtKB">
        <authorList>
            <consortium name="WormBaseParasite"/>
        </authorList>
    </citation>
    <scope>IDENTIFICATION</scope>
</reference>
<feature type="region of interest" description="Disordered" evidence="1">
    <location>
        <begin position="79"/>
        <end position="102"/>
    </location>
</feature>
<organism evidence="2 3">
    <name type="scientific">Ditylenchus dipsaci</name>
    <dbReference type="NCBI Taxonomy" id="166011"/>
    <lineage>
        <taxon>Eukaryota</taxon>
        <taxon>Metazoa</taxon>
        <taxon>Ecdysozoa</taxon>
        <taxon>Nematoda</taxon>
        <taxon>Chromadorea</taxon>
        <taxon>Rhabditida</taxon>
        <taxon>Tylenchina</taxon>
        <taxon>Tylenchomorpha</taxon>
        <taxon>Sphaerularioidea</taxon>
        <taxon>Anguinidae</taxon>
        <taxon>Anguininae</taxon>
        <taxon>Ditylenchus</taxon>
    </lineage>
</organism>
<evidence type="ECO:0000256" key="1">
    <source>
        <dbReference type="SAM" id="MobiDB-lite"/>
    </source>
</evidence>
<dbReference type="AlphaFoldDB" id="A0A915DN77"/>
<dbReference type="Proteomes" id="UP000887574">
    <property type="component" value="Unplaced"/>
</dbReference>
<name>A0A915DN77_9BILA</name>
<evidence type="ECO:0000313" key="3">
    <source>
        <dbReference type="WBParaSite" id="jg21843"/>
    </source>
</evidence>
<proteinExistence type="predicted"/>
<feature type="compositionally biased region" description="Acidic residues" evidence="1">
    <location>
        <begin position="79"/>
        <end position="97"/>
    </location>
</feature>
<evidence type="ECO:0000313" key="2">
    <source>
        <dbReference type="Proteomes" id="UP000887574"/>
    </source>
</evidence>
<keyword evidence="2" id="KW-1185">Reference proteome</keyword>